<comment type="similarity">
    <text evidence="1">Belongs to the API5 family.</text>
</comment>
<keyword evidence="5" id="KW-1185">Reference proteome</keyword>
<dbReference type="SUPFAM" id="SSF48371">
    <property type="entry name" value="ARM repeat"/>
    <property type="match status" value="1"/>
</dbReference>
<proteinExistence type="inferred from homology"/>
<reference evidence="4 5" key="1">
    <citation type="submission" date="2023-03" db="EMBL/GenBank/DDBJ databases">
        <title>Genome insight into feeding habits of ladybird beetles.</title>
        <authorList>
            <person name="Li H.-S."/>
            <person name="Huang Y.-H."/>
            <person name="Pang H."/>
        </authorList>
    </citation>
    <scope>NUCLEOTIDE SEQUENCE [LARGE SCALE GENOMIC DNA]</scope>
    <source>
        <strain evidence="4">SYSU_2023b</strain>
        <tissue evidence="4">Whole body</tissue>
    </source>
</reference>
<dbReference type="InterPro" id="IPR008383">
    <property type="entry name" value="API5"/>
</dbReference>
<dbReference type="GO" id="GO:0006915">
    <property type="term" value="P:apoptotic process"/>
    <property type="evidence" value="ECO:0007669"/>
    <property type="project" value="UniProtKB-KW"/>
</dbReference>
<evidence type="ECO:0000313" key="5">
    <source>
        <dbReference type="Proteomes" id="UP001431783"/>
    </source>
</evidence>
<dbReference type="InterPro" id="IPR011989">
    <property type="entry name" value="ARM-like"/>
</dbReference>
<dbReference type="PANTHER" id="PTHR12758">
    <property type="entry name" value="APOPTOSIS INHIBITOR 5-RELATED"/>
    <property type="match status" value="1"/>
</dbReference>
<gene>
    <name evidence="4" type="ORF">WA026_006040</name>
</gene>
<evidence type="ECO:0000256" key="3">
    <source>
        <dbReference type="SAM" id="MobiDB-lite"/>
    </source>
</evidence>
<dbReference type="Gene3D" id="1.25.10.10">
    <property type="entry name" value="Leucine-rich Repeat Variant"/>
    <property type="match status" value="1"/>
</dbReference>
<dbReference type="GO" id="GO:0003723">
    <property type="term" value="F:RNA binding"/>
    <property type="evidence" value="ECO:0007669"/>
    <property type="project" value="TreeGrafter"/>
</dbReference>
<dbReference type="PANTHER" id="PTHR12758:SF19">
    <property type="entry name" value="APOPTOSIS INHIBITOR 5"/>
    <property type="match status" value="1"/>
</dbReference>
<dbReference type="EMBL" id="JARQZJ010000002">
    <property type="protein sequence ID" value="KAK9869942.1"/>
    <property type="molecule type" value="Genomic_DNA"/>
</dbReference>
<evidence type="ECO:0000256" key="2">
    <source>
        <dbReference type="ARBA" id="ARBA00022703"/>
    </source>
</evidence>
<sequence length="522" mass="59357">MDLRKLYDKYNILIDAKNKVSEHVQDFADAIEGTHGGDKEKKLSTQILSKFFKHFPTLQTKALNAILDLCEDEDSMIRICAMKALPIMCKDSQEHLSKIVYILAQLLQLEDQEYNVASTSLKLIYKDFSQEVIKALFLFVQNSTDVAVREKSISFIIKTLLTTPVNGNKGEIEDTIIEESKKLLTYANPEEFIIIMPYLTSSKYGKTLSGANQLLDTIGEQMDLDQDFDPLEQGGIEKLITCLKYALPLFSPKCDSNKFVSYLCDHVLPQWKALSDVENAEMVQLQILRLLAELTIHCGKFENPSSHVVNIFSLLKTLMPLAPETEDNILPELDFSSVECLLFSFHRLARQCPDFLTHDPEVLRDFRARLLYFSRGVQSCKSVLNNSIANRVAIRSSDAEKMKVAPSLLENIKALIKDLFYTPPIYRVSITLSFLNKSISTETVAVQPVAAQKRHAPITFESEEVKSNKQFKPIRGENMRLYQPPSGKFSNNSNFKSYDRPNRGRGGFRGRGRGQTNRNWRN</sequence>
<dbReference type="AlphaFoldDB" id="A0AAW1TPG4"/>
<dbReference type="InterPro" id="IPR016024">
    <property type="entry name" value="ARM-type_fold"/>
</dbReference>
<protein>
    <recommendedName>
        <fullName evidence="6">Apoptosis inhibitor 5</fullName>
    </recommendedName>
</protein>
<evidence type="ECO:0000313" key="4">
    <source>
        <dbReference type="EMBL" id="KAK9869942.1"/>
    </source>
</evidence>
<comment type="caution">
    <text evidence="4">The sequence shown here is derived from an EMBL/GenBank/DDBJ whole genome shotgun (WGS) entry which is preliminary data.</text>
</comment>
<keyword evidence="2" id="KW-0053">Apoptosis</keyword>
<dbReference type="Pfam" id="PF05918">
    <property type="entry name" value="API5"/>
    <property type="match status" value="1"/>
</dbReference>
<evidence type="ECO:0000256" key="1">
    <source>
        <dbReference type="ARBA" id="ARBA00009515"/>
    </source>
</evidence>
<dbReference type="Proteomes" id="UP001431783">
    <property type="component" value="Unassembled WGS sequence"/>
</dbReference>
<accession>A0AAW1TPG4</accession>
<evidence type="ECO:0008006" key="6">
    <source>
        <dbReference type="Google" id="ProtNLM"/>
    </source>
</evidence>
<dbReference type="GO" id="GO:0005634">
    <property type="term" value="C:nucleus"/>
    <property type="evidence" value="ECO:0007669"/>
    <property type="project" value="TreeGrafter"/>
</dbReference>
<dbReference type="GO" id="GO:0043066">
    <property type="term" value="P:negative regulation of apoptotic process"/>
    <property type="evidence" value="ECO:0007669"/>
    <property type="project" value="TreeGrafter"/>
</dbReference>
<organism evidence="4 5">
    <name type="scientific">Henosepilachna vigintioctopunctata</name>
    <dbReference type="NCBI Taxonomy" id="420089"/>
    <lineage>
        <taxon>Eukaryota</taxon>
        <taxon>Metazoa</taxon>
        <taxon>Ecdysozoa</taxon>
        <taxon>Arthropoda</taxon>
        <taxon>Hexapoda</taxon>
        <taxon>Insecta</taxon>
        <taxon>Pterygota</taxon>
        <taxon>Neoptera</taxon>
        <taxon>Endopterygota</taxon>
        <taxon>Coleoptera</taxon>
        <taxon>Polyphaga</taxon>
        <taxon>Cucujiformia</taxon>
        <taxon>Coccinelloidea</taxon>
        <taxon>Coccinellidae</taxon>
        <taxon>Epilachninae</taxon>
        <taxon>Epilachnini</taxon>
        <taxon>Henosepilachna</taxon>
    </lineage>
</organism>
<name>A0AAW1TPG4_9CUCU</name>
<feature type="region of interest" description="Disordered" evidence="3">
    <location>
        <begin position="474"/>
        <end position="522"/>
    </location>
</feature>